<evidence type="ECO:0000256" key="3">
    <source>
        <dbReference type="SAM" id="SignalP"/>
    </source>
</evidence>
<dbReference type="RefSeq" id="WP_343917150.1">
    <property type="nucleotide sequence ID" value="NZ_BAAAJT010000002.1"/>
</dbReference>
<dbReference type="InterPro" id="IPR045713">
    <property type="entry name" value="DUF6069"/>
</dbReference>
<dbReference type="Proteomes" id="UP001597351">
    <property type="component" value="Unassembled WGS sequence"/>
</dbReference>
<protein>
    <submittedName>
        <fullName evidence="4">DUF6069 family protein</fullName>
    </submittedName>
</protein>
<evidence type="ECO:0000313" key="5">
    <source>
        <dbReference type="Proteomes" id="UP001597351"/>
    </source>
</evidence>
<feature type="signal peptide" evidence="3">
    <location>
        <begin position="1"/>
        <end position="26"/>
    </location>
</feature>
<keyword evidence="2" id="KW-0472">Membrane</keyword>
<accession>A0ABW4TK86</accession>
<evidence type="ECO:0000256" key="1">
    <source>
        <dbReference type="SAM" id="MobiDB-lite"/>
    </source>
</evidence>
<feature type="region of interest" description="Disordered" evidence="1">
    <location>
        <begin position="127"/>
        <end position="151"/>
    </location>
</feature>
<dbReference type="Pfam" id="PF19545">
    <property type="entry name" value="DUF6069"/>
    <property type="match status" value="1"/>
</dbReference>
<comment type="caution">
    <text evidence="4">The sequence shown here is derived from an EMBL/GenBank/DDBJ whole genome shotgun (WGS) entry which is preliminary data.</text>
</comment>
<name>A0ABW4TK86_9ACTN</name>
<feature type="transmembrane region" description="Helical" evidence="2">
    <location>
        <begin position="105"/>
        <end position="124"/>
    </location>
</feature>
<dbReference type="EMBL" id="JBHUGD010000003">
    <property type="protein sequence ID" value="MFD1946728.1"/>
    <property type="molecule type" value="Genomic_DNA"/>
</dbReference>
<keyword evidence="2" id="KW-0812">Transmembrane</keyword>
<gene>
    <name evidence="4" type="ORF">ACFSDE_07990</name>
</gene>
<proteinExistence type="predicted"/>
<feature type="transmembrane region" description="Helical" evidence="2">
    <location>
        <begin position="42"/>
        <end position="65"/>
    </location>
</feature>
<sequence length="151" mass="15155">MKRLLGRGLLATLVASIATTVGAALAQSLGVDFWLPGAPEPIPVAGFGVMTGIWCVVGLVVASLVRRFATRPDRRWVQVAVALTVVSLVPPVMTGAGAATVATLMALHLVAAAVVIPAVARALAPAAGVNPRRPGGSPRVADGSPAPTVEA</sequence>
<keyword evidence="3" id="KW-0732">Signal</keyword>
<evidence type="ECO:0000256" key="2">
    <source>
        <dbReference type="SAM" id="Phobius"/>
    </source>
</evidence>
<feature type="transmembrane region" description="Helical" evidence="2">
    <location>
        <begin position="77"/>
        <end position="99"/>
    </location>
</feature>
<reference evidence="5" key="1">
    <citation type="journal article" date="2019" name="Int. J. Syst. Evol. Microbiol.">
        <title>The Global Catalogue of Microorganisms (GCM) 10K type strain sequencing project: providing services to taxonomists for standard genome sequencing and annotation.</title>
        <authorList>
            <consortium name="The Broad Institute Genomics Platform"/>
            <consortium name="The Broad Institute Genome Sequencing Center for Infectious Disease"/>
            <person name="Wu L."/>
            <person name="Ma J."/>
        </authorList>
    </citation>
    <scope>NUCLEOTIDE SEQUENCE [LARGE SCALE GENOMIC DNA]</scope>
    <source>
        <strain evidence="5">CGMCC 1.12477</strain>
    </source>
</reference>
<organism evidence="4 5">
    <name type="scientific">Nocardioides aestuarii</name>
    <dbReference type="NCBI Taxonomy" id="252231"/>
    <lineage>
        <taxon>Bacteria</taxon>
        <taxon>Bacillati</taxon>
        <taxon>Actinomycetota</taxon>
        <taxon>Actinomycetes</taxon>
        <taxon>Propionibacteriales</taxon>
        <taxon>Nocardioidaceae</taxon>
        <taxon>Nocardioides</taxon>
    </lineage>
</organism>
<evidence type="ECO:0000313" key="4">
    <source>
        <dbReference type="EMBL" id="MFD1946728.1"/>
    </source>
</evidence>
<keyword evidence="5" id="KW-1185">Reference proteome</keyword>
<feature type="chain" id="PRO_5045340006" evidence="3">
    <location>
        <begin position="27"/>
        <end position="151"/>
    </location>
</feature>
<keyword evidence="2" id="KW-1133">Transmembrane helix</keyword>